<organism evidence="2 3">
    <name type="scientific">Portunus trituberculatus</name>
    <name type="common">Swimming crab</name>
    <name type="synonym">Neptunus trituberculatus</name>
    <dbReference type="NCBI Taxonomy" id="210409"/>
    <lineage>
        <taxon>Eukaryota</taxon>
        <taxon>Metazoa</taxon>
        <taxon>Ecdysozoa</taxon>
        <taxon>Arthropoda</taxon>
        <taxon>Crustacea</taxon>
        <taxon>Multicrustacea</taxon>
        <taxon>Malacostraca</taxon>
        <taxon>Eumalacostraca</taxon>
        <taxon>Eucarida</taxon>
        <taxon>Decapoda</taxon>
        <taxon>Pleocyemata</taxon>
        <taxon>Brachyura</taxon>
        <taxon>Eubrachyura</taxon>
        <taxon>Portunoidea</taxon>
        <taxon>Portunidae</taxon>
        <taxon>Portuninae</taxon>
        <taxon>Portunus</taxon>
    </lineage>
</organism>
<comment type="caution">
    <text evidence="2">The sequence shown here is derived from an EMBL/GenBank/DDBJ whole genome shotgun (WGS) entry which is preliminary data.</text>
</comment>
<protein>
    <submittedName>
        <fullName evidence="2">Uncharacterized protein</fullName>
    </submittedName>
</protein>
<evidence type="ECO:0000256" key="1">
    <source>
        <dbReference type="SAM" id="MobiDB-lite"/>
    </source>
</evidence>
<dbReference type="Proteomes" id="UP000324222">
    <property type="component" value="Unassembled WGS sequence"/>
</dbReference>
<dbReference type="EMBL" id="VSRR010087130">
    <property type="protein sequence ID" value="MPC91255.1"/>
    <property type="molecule type" value="Genomic_DNA"/>
</dbReference>
<sequence>MQKTQMTMEKELVKSYRPPSLYGRGWEGAAARGAGNEATRPKQEHGVRYVHSELTVVKERSCWAEPLRRRGLRGVGCGGEGQLPFSLPSPPQPSG</sequence>
<accession>A0A5B7J989</accession>
<gene>
    <name evidence="2" type="ORF">E2C01_086279</name>
</gene>
<reference evidence="2 3" key="1">
    <citation type="submission" date="2019-05" db="EMBL/GenBank/DDBJ databases">
        <title>Another draft genome of Portunus trituberculatus and its Hox gene families provides insights of decapod evolution.</title>
        <authorList>
            <person name="Jeong J.-H."/>
            <person name="Song I."/>
            <person name="Kim S."/>
            <person name="Choi T."/>
            <person name="Kim D."/>
            <person name="Ryu S."/>
            <person name="Kim W."/>
        </authorList>
    </citation>
    <scope>NUCLEOTIDE SEQUENCE [LARGE SCALE GENOMIC DNA]</scope>
    <source>
        <tissue evidence="2">Muscle</tissue>
    </source>
</reference>
<evidence type="ECO:0000313" key="2">
    <source>
        <dbReference type="EMBL" id="MPC91255.1"/>
    </source>
</evidence>
<feature type="region of interest" description="Disordered" evidence="1">
    <location>
        <begin position="74"/>
        <end position="95"/>
    </location>
</feature>
<keyword evidence="3" id="KW-1185">Reference proteome</keyword>
<name>A0A5B7J989_PORTR</name>
<evidence type="ECO:0000313" key="3">
    <source>
        <dbReference type="Proteomes" id="UP000324222"/>
    </source>
</evidence>
<dbReference type="AlphaFoldDB" id="A0A5B7J989"/>
<proteinExistence type="predicted"/>